<keyword evidence="3" id="KW-1185">Reference proteome</keyword>
<evidence type="ECO:0000256" key="1">
    <source>
        <dbReference type="SAM" id="Phobius"/>
    </source>
</evidence>
<dbReference type="Pfam" id="PF12420">
    <property type="entry name" value="DUF3671"/>
    <property type="match status" value="1"/>
</dbReference>
<keyword evidence="1" id="KW-0812">Transmembrane</keyword>
<dbReference type="KEGG" id="pmal:PMUG01_07013400"/>
<dbReference type="GeneID" id="39867698"/>
<evidence type="ECO:0000313" key="2">
    <source>
        <dbReference type="EMBL" id="SBT87673.1"/>
    </source>
</evidence>
<dbReference type="VEuPathDB" id="PlasmoDB:PmUG01_07013400"/>
<keyword evidence="1" id="KW-0472">Membrane</keyword>
<gene>
    <name evidence="2" type="primary">PmUG01_07013400</name>
    <name evidence="2" type="ORF">PMUG01_07013400</name>
</gene>
<accession>A0A1D3JLX4</accession>
<organism evidence="2 3">
    <name type="scientific">Plasmodium malariae</name>
    <dbReference type="NCBI Taxonomy" id="5858"/>
    <lineage>
        <taxon>Eukaryota</taxon>
        <taxon>Sar</taxon>
        <taxon>Alveolata</taxon>
        <taxon>Apicomplexa</taxon>
        <taxon>Aconoidasida</taxon>
        <taxon>Haemosporida</taxon>
        <taxon>Plasmodiidae</taxon>
        <taxon>Plasmodium</taxon>
        <taxon>Plasmodium (Plasmodium)</taxon>
    </lineage>
</organism>
<dbReference type="EMBL" id="LT594628">
    <property type="protein sequence ID" value="SBT87673.1"/>
    <property type="molecule type" value="Genomic_DNA"/>
</dbReference>
<sequence>MEQKIRIILFIKIYVFVLLIWICRLNNDVNKINTILIENYDFFIKLNTRNYRLLAKCKYGMDSNIVELKSGISNSERVSIGKNKPTNRNLLNKAKYYTEFIDCNNGMFDGKYFHYEKKWIKKKDYDDFIEQNRRVRDIALKKIKFRNYGVVVALFFLFLLLGIGLPILQGQGYLKTAGNFLKTHLGLDSAWNVVEGCLGKAKYHFFLISFVILIIILAVIIVITIPKILKNNEKYKKIKVMTE</sequence>
<reference evidence="2 3" key="1">
    <citation type="submission" date="2016-06" db="EMBL/GenBank/DDBJ databases">
        <authorList>
            <consortium name="Pathogen Informatics"/>
        </authorList>
    </citation>
    <scope>NUCLEOTIDE SEQUENCE [LARGE SCALE GENOMIC DNA]</scope>
</reference>
<feature type="transmembrane region" description="Helical" evidence="1">
    <location>
        <begin position="203"/>
        <end position="229"/>
    </location>
</feature>
<feature type="transmembrane region" description="Helical" evidence="1">
    <location>
        <begin position="6"/>
        <end position="23"/>
    </location>
</feature>
<evidence type="ECO:0000313" key="3">
    <source>
        <dbReference type="Proteomes" id="UP000219813"/>
    </source>
</evidence>
<feature type="transmembrane region" description="Helical" evidence="1">
    <location>
        <begin position="148"/>
        <end position="168"/>
    </location>
</feature>
<dbReference type="OrthoDB" id="10669034at2759"/>
<dbReference type="InterPro" id="IPR022139">
    <property type="entry name" value="Fam-L/Fam-M-like_plasmodium"/>
</dbReference>
<keyword evidence="1" id="KW-1133">Transmembrane helix</keyword>
<proteinExistence type="predicted"/>
<name>A0A1D3JLX4_PLAMA</name>
<protein>
    <submittedName>
        <fullName evidence="2">Fam-m protein</fullName>
    </submittedName>
</protein>
<dbReference type="Proteomes" id="UP000219813">
    <property type="component" value="Chromosome 7"/>
</dbReference>
<dbReference type="AlphaFoldDB" id="A0A1D3JLX4"/>
<dbReference type="RefSeq" id="XP_028860609.1">
    <property type="nucleotide sequence ID" value="XM_029003862.1"/>
</dbReference>